<proteinExistence type="predicted"/>
<protein>
    <submittedName>
        <fullName evidence="1">Unannotated protein</fullName>
    </submittedName>
</protein>
<evidence type="ECO:0000313" key="1">
    <source>
        <dbReference type="EMBL" id="CAB4634394.1"/>
    </source>
</evidence>
<gene>
    <name evidence="1" type="ORF">UFOPK1960_00883</name>
</gene>
<sequence length="75" mass="8152">MDITLHGSASDLTEVCCFVHEVAEALTWSALSAHYARDCDRPSLGHSSTDLIICSMTLLKTARSAESMRPIISVE</sequence>
<organism evidence="1">
    <name type="scientific">freshwater metagenome</name>
    <dbReference type="NCBI Taxonomy" id="449393"/>
    <lineage>
        <taxon>unclassified sequences</taxon>
        <taxon>metagenomes</taxon>
        <taxon>ecological metagenomes</taxon>
    </lineage>
</organism>
<dbReference type="AlphaFoldDB" id="A0A6J6JCQ8"/>
<dbReference type="EMBL" id="CAEZVL010000131">
    <property type="protein sequence ID" value="CAB4634394.1"/>
    <property type="molecule type" value="Genomic_DNA"/>
</dbReference>
<accession>A0A6J6JCQ8</accession>
<reference evidence="1" key="1">
    <citation type="submission" date="2020-05" db="EMBL/GenBank/DDBJ databases">
        <authorList>
            <person name="Chiriac C."/>
            <person name="Salcher M."/>
            <person name="Ghai R."/>
            <person name="Kavagutti S V."/>
        </authorList>
    </citation>
    <scope>NUCLEOTIDE SEQUENCE</scope>
</reference>
<name>A0A6J6JCQ8_9ZZZZ</name>